<evidence type="ECO:0000313" key="1">
    <source>
        <dbReference type="EMBL" id="MFC0626317.1"/>
    </source>
</evidence>
<dbReference type="SUPFAM" id="SSF55961">
    <property type="entry name" value="Bet v1-like"/>
    <property type="match status" value="1"/>
</dbReference>
<evidence type="ECO:0000313" key="2">
    <source>
        <dbReference type="Proteomes" id="UP001589890"/>
    </source>
</evidence>
<keyword evidence="2" id="KW-1185">Reference proteome</keyword>
<proteinExistence type="predicted"/>
<protein>
    <submittedName>
        <fullName evidence="1">SRPBCC domain-containing protein</fullName>
    </submittedName>
</protein>
<name>A0ABV6QRS3_9ACTN</name>
<dbReference type="CDD" id="cd07814">
    <property type="entry name" value="SRPBCC_CalC_Aha1-like"/>
    <property type="match status" value="1"/>
</dbReference>
<organism evidence="1 2">
    <name type="scientific">Kribbella deserti</name>
    <dbReference type="NCBI Taxonomy" id="1926257"/>
    <lineage>
        <taxon>Bacteria</taxon>
        <taxon>Bacillati</taxon>
        <taxon>Actinomycetota</taxon>
        <taxon>Actinomycetes</taxon>
        <taxon>Propionibacteriales</taxon>
        <taxon>Kribbellaceae</taxon>
        <taxon>Kribbella</taxon>
    </lineage>
</organism>
<gene>
    <name evidence="1" type="ORF">ACFFGN_19720</name>
</gene>
<accession>A0ABV6QRS3</accession>
<dbReference type="RefSeq" id="WP_380049639.1">
    <property type="nucleotide sequence ID" value="NZ_JBHLTC010000023.1"/>
</dbReference>
<reference evidence="1 2" key="1">
    <citation type="submission" date="2024-09" db="EMBL/GenBank/DDBJ databases">
        <authorList>
            <person name="Sun Q."/>
            <person name="Mori K."/>
        </authorList>
    </citation>
    <scope>NUCLEOTIDE SEQUENCE [LARGE SCALE GENOMIC DNA]</scope>
    <source>
        <strain evidence="1 2">CGMCC 1.15906</strain>
    </source>
</reference>
<dbReference type="Proteomes" id="UP001589890">
    <property type="component" value="Unassembled WGS sequence"/>
</dbReference>
<dbReference type="Gene3D" id="3.30.530.20">
    <property type="match status" value="1"/>
</dbReference>
<dbReference type="InterPro" id="IPR023393">
    <property type="entry name" value="START-like_dom_sf"/>
</dbReference>
<dbReference type="EMBL" id="JBHLTC010000023">
    <property type="protein sequence ID" value="MFC0626317.1"/>
    <property type="molecule type" value="Genomic_DNA"/>
</dbReference>
<sequence>MIEQGASIVQEFDQSAREVFAAVVDVRGWWSKNITGGTAMVGDEFEYDVPVVHHSRIRVSEVVPERLVVWRVLENTFSFETGQDEWAGTEVRFEISTTTSGGRTELRFTHVGLLPEFECYDICHKSWTFYVGHSLRKLITTGTGLPNEIADDVEVIGARMESVA</sequence>
<comment type="caution">
    <text evidence="1">The sequence shown here is derived from an EMBL/GenBank/DDBJ whole genome shotgun (WGS) entry which is preliminary data.</text>
</comment>